<dbReference type="PROSITE" id="PS00450">
    <property type="entry name" value="ACONITASE_1"/>
    <property type="match status" value="1"/>
</dbReference>
<dbReference type="Gene3D" id="3.20.19.10">
    <property type="entry name" value="Aconitase, domain 4"/>
    <property type="match status" value="1"/>
</dbReference>
<dbReference type="InterPro" id="IPR006248">
    <property type="entry name" value="Aconitase_mito-like"/>
</dbReference>
<dbReference type="NCBIfam" id="NF005558">
    <property type="entry name" value="PRK07229.1"/>
    <property type="match status" value="1"/>
</dbReference>
<evidence type="ECO:0000259" key="11">
    <source>
        <dbReference type="Pfam" id="PF00694"/>
    </source>
</evidence>
<evidence type="ECO:0000256" key="6">
    <source>
        <dbReference type="ARBA" id="ARBA00023128"/>
    </source>
</evidence>
<name>A0A0D2UFB8_CAPO3</name>
<accession>A0A0D2UFB8</accession>
<dbReference type="GO" id="GO:0003994">
    <property type="term" value="F:aconitate hydratase activity"/>
    <property type="evidence" value="ECO:0007669"/>
    <property type="project" value="UniProtKB-EC"/>
</dbReference>
<dbReference type="GO" id="GO:0006099">
    <property type="term" value="P:tricarboxylic acid cycle"/>
    <property type="evidence" value="ECO:0007669"/>
    <property type="project" value="InterPro"/>
</dbReference>
<protein>
    <recommendedName>
        <fullName evidence="8">Aconitate hydratase, mitochondrial</fullName>
        <shortName evidence="8">Aconitase</shortName>
        <ecNumber evidence="8">4.2.1.3</ecNumber>
    </recommendedName>
</protein>
<dbReference type="InterPro" id="IPR000573">
    <property type="entry name" value="AconitaseA/IPMdHydase_ssu_swvl"/>
</dbReference>
<evidence type="ECO:0000256" key="9">
    <source>
        <dbReference type="SAM" id="MobiDB-lite"/>
    </source>
</evidence>
<evidence type="ECO:0000256" key="5">
    <source>
        <dbReference type="ARBA" id="ARBA00023014"/>
    </source>
</evidence>
<keyword evidence="6 8" id="KW-0496">Mitochondrion</keyword>
<dbReference type="Gene3D" id="3.40.1060.10">
    <property type="entry name" value="Aconitase, Domain 2"/>
    <property type="match status" value="1"/>
</dbReference>
<dbReference type="Pfam" id="PF00330">
    <property type="entry name" value="Aconitase"/>
    <property type="match status" value="1"/>
</dbReference>
<evidence type="ECO:0000256" key="3">
    <source>
        <dbReference type="ARBA" id="ARBA00022946"/>
    </source>
</evidence>
<evidence type="ECO:0000256" key="8">
    <source>
        <dbReference type="RuleBase" id="RU362107"/>
    </source>
</evidence>
<dbReference type="InterPro" id="IPR015931">
    <property type="entry name" value="Acnase/IPM_dHydase_lsu_aba_1/3"/>
</dbReference>
<dbReference type="OrthoDB" id="2224430at2759"/>
<dbReference type="InterPro" id="IPR036008">
    <property type="entry name" value="Aconitase_4Fe-4S_dom"/>
</dbReference>
<dbReference type="PRINTS" id="PR00415">
    <property type="entry name" value="ACONITASE"/>
</dbReference>
<dbReference type="InterPro" id="IPR015928">
    <property type="entry name" value="Aconitase/3IPM_dehydase_swvl"/>
</dbReference>
<evidence type="ECO:0000256" key="2">
    <source>
        <dbReference type="ARBA" id="ARBA00022723"/>
    </source>
</evidence>
<feature type="compositionally biased region" description="Low complexity" evidence="9">
    <location>
        <begin position="142"/>
        <end position="154"/>
    </location>
</feature>
<dbReference type="STRING" id="595528.A0A0D2UFB8"/>
<dbReference type="InterPro" id="IPR015932">
    <property type="entry name" value="Aconitase_dom2"/>
</dbReference>
<dbReference type="FunFam" id="3.30.499.10:FF:000003">
    <property type="entry name" value="Aconitate hydratase, mitochondrial"/>
    <property type="match status" value="1"/>
</dbReference>
<keyword evidence="2 8" id="KW-0479">Metal-binding</keyword>
<dbReference type="PROSITE" id="PS01244">
    <property type="entry name" value="ACONITASE_2"/>
    <property type="match status" value="1"/>
</dbReference>
<dbReference type="FunFam" id="3.40.1060.10:FF:000001">
    <property type="entry name" value="Aconitate hydratase, mitochondrial"/>
    <property type="match status" value="1"/>
</dbReference>
<dbReference type="InterPro" id="IPR001030">
    <property type="entry name" value="Acoase/IPM_deHydtase_lsu_aba"/>
</dbReference>
<evidence type="ECO:0000259" key="10">
    <source>
        <dbReference type="Pfam" id="PF00330"/>
    </source>
</evidence>
<dbReference type="Proteomes" id="UP000008743">
    <property type="component" value="Unassembled WGS sequence"/>
</dbReference>
<dbReference type="PhylomeDB" id="A0A0D2UFB8"/>
<feature type="region of interest" description="Disordered" evidence="9">
    <location>
        <begin position="110"/>
        <end position="155"/>
    </location>
</feature>
<dbReference type="SUPFAM" id="SSF52016">
    <property type="entry name" value="LeuD/IlvD-like"/>
    <property type="match status" value="1"/>
</dbReference>
<dbReference type="PANTHER" id="PTHR43160">
    <property type="entry name" value="ACONITATE HYDRATASE B"/>
    <property type="match status" value="1"/>
</dbReference>
<dbReference type="GO" id="GO:0051539">
    <property type="term" value="F:4 iron, 4 sulfur cluster binding"/>
    <property type="evidence" value="ECO:0007669"/>
    <property type="project" value="UniProtKB-UniRule"/>
</dbReference>
<comment type="subcellular location">
    <subcellularLocation>
        <location evidence="1 8">Mitochondrion</location>
    </subcellularLocation>
</comment>
<keyword evidence="5 8" id="KW-0411">Iron-sulfur</keyword>
<feature type="compositionally biased region" description="Polar residues" evidence="9">
    <location>
        <begin position="120"/>
        <end position="137"/>
    </location>
</feature>
<dbReference type="InterPro" id="IPR050926">
    <property type="entry name" value="Aconitase/IPM_isomerase"/>
</dbReference>
<dbReference type="InParanoid" id="A0A0D2UFB8"/>
<dbReference type="eggNOG" id="KOG0453">
    <property type="taxonomic scope" value="Eukaryota"/>
</dbReference>
<dbReference type="Pfam" id="PF00694">
    <property type="entry name" value="Aconitase_C"/>
    <property type="match status" value="1"/>
</dbReference>
<dbReference type="SUPFAM" id="SSF53732">
    <property type="entry name" value="Aconitase iron-sulfur domain"/>
    <property type="match status" value="1"/>
</dbReference>
<comment type="similarity">
    <text evidence="8">Belongs to the aconitase/IPM isomerase family.</text>
</comment>
<dbReference type="OMA" id="MIGCDSH"/>
<dbReference type="GO" id="GO:0005739">
    <property type="term" value="C:mitochondrion"/>
    <property type="evidence" value="ECO:0007669"/>
    <property type="project" value="UniProtKB-SubCell"/>
</dbReference>
<comment type="catalytic activity">
    <reaction evidence="8">
        <text>citrate = D-threo-isocitrate</text>
        <dbReference type="Rhea" id="RHEA:10336"/>
        <dbReference type="ChEBI" id="CHEBI:15562"/>
        <dbReference type="ChEBI" id="CHEBI:16947"/>
        <dbReference type="EC" id="4.2.1.3"/>
    </reaction>
</comment>
<feature type="domain" description="Aconitase/3-isopropylmalate dehydratase large subunit alpha/beta/alpha" evidence="10">
    <location>
        <begin position="199"/>
        <end position="637"/>
    </location>
</feature>
<gene>
    <name evidence="12" type="ORF">CAOG_004553</name>
</gene>
<keyword evidence="13" id="KW-1185">Reference proteome</keyword>
<dbReference type="InterPro" id="IPR018136">
    <property type="entry name" value="Aconitase_4Fe-4S_BS"/>
</dbReference>
<dbReference type="Gene3D" id="3.30.499.10">
    <property type="entry name" value="Aconitase, domain 3"/>
    <property type="match status" value="2"/>
</dbReference>
<dbReference type="EMBL" id="KE346366">
    <property type="protein sequence ID" value="KJE93811.1"/>
    <property type="molecule type" value="Genomic_DNA"/>
</dbReference>
<dbReference type="EC" id="4.2.1.3" evidence="8"/>
<keyword evidence="4 8" id="KW-0408">Iron</keyword>
<dbReference type="NCBIfam" id="TIGR01340">
    <property type="entry name" value="aconitase_mito"/>
    <property type="match status" value="1"/>
</dbReference>
<dbReference type="AlphaFoldDB" id="A0A0D2UFB8"/>
<feature type="domain" description="Aconitase A/isopropylmalate dehydratase small subunit swivel" evidence="11">
    <location>
        <begin position="716"/>
        <end position="844"/>
    </location>
</feature>
<dbReference type="RefSeq" id="XP_004347300.1">
    <property type="nucleotide sequence ID" value="XM_004347250.2"/>
</dbReference>
<dbReference type="PANTHER" id="PTHR43160:SF2">
    <property type="entry name" value="HOMOCITRATE DEHYDRATASE, MITOCHONDRIAL"/>
    <property type="match status" value="1"/>
</dbReference>
<evidence type="ECO:0000256" key="1">
    <source>
        <dbReference type="ARBA" id="ARBA00004173"/>
    </source>
</evidence>
<organism evidence="12 13">
    <name type="scientific">Capsaspora owczarzaki (strain ATCC 30864)</name>
    <dbReference type="NCBI Taxonomy" id="595528"/>
    <lineage>
        <taxon>Eukaryota</taxon>
        <taxon>Filasterea</taxon>
        <taxon>Capsaspora</taxon>
    </lineage>
</organism>
<dbReference type="FunFam" id="3.20.19.10:FF:000002">
    <property type="entry name" value="Aconitate hydratase, mitochondrial"/>
    <property type="match status" value="1"/>
</dbReference>
<dbReference type="FunFam" id="3.30.499.10:FF:000004">
    <property type="entry name" value="Aconitate hydratase, mitochondrial"/>
    <property type="match status" value="1"/>
</dbReference>
<dbReference type="GO" id="GO:0046872">
    <property type="term" value="F:metal ion binding"/>
    <property type="evidence" value="ECO:0007669"/>
    <property type="project" value="UniProtKB-UniRule"/>
</dbReference>
<sequence length="934" mass="98412">MSAQLLFGVRTATLRRFTTTTTTTTRSASAAPCNNISIPTASHTVVASTAADADAAGAGADAPSARSRSIGTGIVGLIPATPSLNVRGDWRQQPNRAYHHRDHYRHDRLAQHHGQPPSAALSSSSGRGVLAGSSTTVRGLATTSTTSNPTSSQSAIPTPAAALYARMADTLAKARQYQPSLASRAGALLSCGHNLTLTEKILLAHLVDPRQVAQRGKSYLQLRADRVALQDASAQTALLQFMLTKLKTSAVPTSVHCDHLIVATAQSGAAGDVQTALRSSGEVFDFLQASSAAFKLQFWAPGSGIIHQIVLENYATPGGLMIGCDSHTPNAGGLGMIAVGVGGADAVDVMSGMPWELKAPYVLGVKLKGKLQGWASPKDVILHLAGKLTVKGGTGFVLEYFGPGVDTLSCTGMATICNMGAEVGATTSIVPYTAAMRRYLIATNRQAEANAADSVAAAMLQPDENCHYDQVIEIDLSKLEPHINGPFTPDLSTPISEFAATAKANGWPTELKGALIGSCTNSSYEDMTKVRQLVQQATDRGLKLKTPLYITPGSSQIKDTCDRDGVLDPLVHAGGKILANACGPCIGQWKREDIKAGEKNSIITSFNRNFAGRNDGNTATHTFLASPELVAAMSFAGTLNFNPTADALTDANGSEFRFSSPQGVELPASGFSGAKPSDLSGMSISGDQIEINPKSSRLQRLAAFPAWDGRLMHDLAVLIKVKGKCTTDHISAAGPWLKYKGHLENISENTLIGATNAETGKINCVRNTQTGKDDTVPAVARAYKEAGVGWVVIGDENYGEGSAREHAAMQPRFLGCRAIICRSFARIHETNLKKQGLLPLTFVNPADYDKIAADDTVSIINAELGPGKPFSLTPTVKLAAVITHKDETSETIPLRHTLSESQVQWIHAGSALNFIAAEQIKQKAEGKSGAAASP</sequence>
<proteinExistence type="inferred from homology"/>
<comment type="cofactor">
    <cofactor evidence="8">
        <name>[4Fe-4S] cluster</name>
        <dbReference type="ChEBI" id="CHEBI:49883"/>
    </cofactor>
    <text evidence="8">Binds 1 [4Fe-4S] cluster per subunit.</text>
</comment>
<keyword evidence="7 8" id="KW-0456">Lyase</keyword>
<evidence type="ECO:0000256" key="7">
    <source>
        <dbReference type="ARBA" id="ARBA00023239"/>
    </source>
</evidence>
<reference evidence="13" key="1">
    <citation type="submission" date="2011-02" db="EMBL/GenBank/DDBJ databases">
        <title>The Genome Sequence of Capsaspora owczarzaki ATCC 30864.</title>
        <authorList>
            <person name="Russ C."/>
            <person name="Cuomo C."/>
            <person name="Burger G."/>
            <person name="Gray M.W."/>
            <person name="Holland P.W.H."/>
            <person name="King N."/>
            <person name="Lang F.B.F."/>
            <person name="Roger A.J."/>
            <person name="Ruiz-Trillo I."/>
            <person name="Young S.K."/>
            <person name="Zeng Q."/>
            <person name="Gargeya S."/>
            <person name="Alvarado L."/>
            <person name="Berlin A."/>
            <person name="Chapman S.B."/>
            <person name="Chen Z."/>
            <person name="Freedman E."/>
            <person name="Gellesch M."/>
            <person name="Goldberg J."/>
            <person name="Griggs A."/>
            <person name="Gujja S."/>
            <person name="Heilman E."/>
            <person name="Heiman D."/>
            <person name="Howarth C."/>
            <person name="Mehta T."/>
            <person name="Neiman D."/>
            <person name="Pearson M."/>
            <person name="Roberts A."/>
            <person name="Saif S."/>
            <person name="Shea T."/>
            <person name="Shenoy N."/>
            <person name="Sisk P."/>
            <person name="Stolte C."/>
            <person name="Sykes S."/>
            <person name="White J."/>
            <person name="Yandava C."/>
            <person name="Haas B."/>
            <person name="Nusbaum C."/>
            <person name="Birren B."/>
        </authorList>
    </citation>
    <scope>NUCLEOTIDE SEQUENCE</scope>
    <source>
        <strain evidence="13">ATCC 30864</strain>
    </source>
</reference>
<evidence type="ECO:0000313" key="12">
    <source>
        <dbReference type="EMBL" id="KJE93811.1"/>
    </source>
</evidence>
<evidence type="ECO:0000313" key="13">
    <source>
        <dbReference type="Proteomes" id="UP000008743"/>
    </source>
</evidence>
<keyword evidence="3 8" id="KW-0809">Transit peptide</keyword>
<dbReference type="GO" id="GO:0005829">
    <property type="term" value="C:cytosol"/>
    <property type="evidence" value="ECO:0007669"/>
    <property type="project" value="TreeGrafter"/>
</dbReference>
<evidence type="ECO:0000256" key="4">
    <source>
        <dbReference type="ARBA" id="ARBA00023004"/>
    </source>
</evidence>